<dbReference type="AlphaFoldDB" id="X1GQS6"/>
<dbReference type="NCBIfam" id="TIGR01444">
    <property type="entry name" value="fkbM_fam"/>
    <property type="match status" value="1"/>
</dbReference>
<protein>
    <recommendedName>
        <fullName evidence="1">Methyltransferase FkbM domain-containing protein</fullName>
    </recommendedName>
</protein>
<dbReference type="EMBL" id="BARU01023995">
    <property type="protein sequence ID" value="GAH59527.1"/>
    <property type="molecule type" value="Genomic_DNA"/>
</dbReference>
<feature type="domain" description="Methyltransferase FkbM" evidence="1">
    <location>
        <begin position="5"/>
        <end position="115"/>
    </location>
</feature>
<sequence>AMQKAVSNKPGKTKLYICPYDTGHHTIHQYGGIEAYRPDFVDSRKECVEIEMITLDDFFKGKEQSVDVVKMDVEGAEMLALSGMDRVIKSSKNLKMFIEFFPLLIKQMGDSPEEFIRRLLEVYHFSLFIIGHDYSMLDLALKEEYVKVESVDKLMSFCQGEMDHINLFLTKGEK</sequence>
<dbReference type="SUPFAM" id="SSF53335">
    <property type="entry name" value="S-adenosyl-L-methionine-dependent methyltransferases"/>
    <property type="match status" value="1"/>
</dbReference>
<proteinExistence type="predicted"/>
<dbReference type="Gene3D" id="3.40.50.150">
    <property type="entry name" value="Vaccinia Virus protein VP39"/>
    <property type="match status" value="1"/>
</dbReference>
<comment type="caution">
    <text evidence="2">The sequence shown here is derived from an EMBL/GenBank/DDBJ whole genome shotgun (WGS) entry which is preliminary data.</text>
</comment>
<dbReference type="InterPro" id="IPR029063">
    <property type="entry name" value="SAM-dependent_MTases_sf"/>
</dbReference>
<evidence type="ECO:0000313" key="2">
    <source>
        <dbReference type="EMBL" id="GAH59527.1"/>
    </source>
</evidence>
<gene>
    <name evidence="2" type="ORF">S03H2_38872</name>
</gene>
<name>X1GQS6_9ZZZZ</name>
<reference evidence="2" key="1">
    <citation type="journal article" date="2014" name="Front. Microbiol.">
        <title>High frequency of phylogenetically diverse reductive dehalogenase-homologous genes in deep subseafloor sedimentary metagenomes.</title>
        <authorList>
            <person name="Kawai M."/>
            <person name="Futagami T."/>
            <person name="Toyoda A."/>
            <person name="Takaki Y."/>
            <person name="Nishi S."/>
            <person name="Hori S."/>
            <person name="Arai W."/>
            <person name="Tsubouchi T."/>
            <person name="Morono Y."/>
            <person name="Uchiyama I."/>
            <person name="Ito T."/>
            <person name="Fujiyama A."/>
            <person name="Inagaki F."/>
            <person name="Takami H."/>
        </authorList>
    </citation>
    <scope>NUCLEOTIDE SEQUENCE</scope>
    <source>
        <strain evidence="2">Expedition CK06-06</strain>
    </source>
</reference>
<evidence type="ECO:0000259" key="1">
    <source>
        <dbReference type="Pfam" id="PF05050"/>
    </source>
</evidence>
<accession>X1GQS6</accession>
<dbReference type="InterPro" id="IPR006342">
    <property type="entry name" value="FkbM_mtfrase"/>
</dbReference>
<feature type="non-terminal residue" evidence="2">
    <location>
        <position position="1"/>
    </location>
</feature>
<dbReference type="Pfam" id="PF05050">
    <property type="entry name" value="Methyltransf_21"/>
    <property type="match status" value="1"/>
</dbReference>
<organism evidence="2">
    <name type="scientific">marine sediment metagenome</name>
    <dbReference type="NCBI Taxonomy" id="412755"/>
    <lineage>
        <taxon>unclassified sequences</taxon>
        <taxon>metagenomes</taxon>
        <taxon>ecological metagenomes</taxon>
    </lineage>
</organism>